<reference evidence="2 3" key="2">
    <citation type="submission" date="2018-11" db="EMBL/GenBank/DDBJ databases">
        <authorList>
            <consortium name="Pathogen Informatics"/>
        </authorList>
    </citation>
    <scope>NUCLEOTIDE SEQUENCE [LARGE SCALE GENOMIC DNA]</scope>
</reference>
<sequence length="132" mass="15191">MDTKSVGMEQVGGEEMQVEEGPVLQGFLQFIYRALHSGSFHKTDADEVMEQAETEREEQIAAAFEIVSANEEDRLDEYYVDDEENEIKDYHEQNVDFEDILAEIKDKWGISFSSGTYSRLDVKVAKEPQMVR</sequence>
<proteinExistence type="predicted"/>
<dbReference type="AlphaFoldDB" id="A0A0R3SHR0"/>
<dbReference type="WBParaSite" id="HDID_0000447501-mRNA-1">
    <property type="protein sequence ID" value="HDID_0000447501-mRNA-1"/>
    <property type="gene ID" value="HDID_0000447501"/>
</dbReference>
<evidence type="ECO:0000313" key="4">
    <source>
        <dbReference type="WBParaSite" id="HDID_0000447501-mRNA-1"/>
    </source>
</evidence>
<evidence type="ECO:0000313" key="2">
    <source>
        <dbReference type="EMBL" id="VDL49873.1"/>
    </source>
</evidence>
<keyword evidence="1" id="KW-0175">Coiled coil</keyword>
<name>A0A0R3SHR0_HYMDI</name>
<accession>A0A0R3SHR0</accession>
<evidence type="ECO:0000256" key="1">
    <source>
        <dbReference type="SAM" id="Coils"/>
    </source>
</evidence>
<evidence type="ECO:0000313" key="3">
    <source>
        <dbReference type="Proteomes" id="UP000274504"/>
    </source>
</evidence>
<organism evidence="4">
    <name type="scientific">Hymenolepis diminuta</name>
    <name type="common">Rat tapeworm</name>
    <dbReference type="NCBI Taxonomy" id="6216"/>
    <lineage>
        <taxon>Eukaryota</taxon>
        <taxon>Metazoa</taxon>
        <taxon>Spiralia</taxon>
        <taxon>Lophotrochozoa</taxon>
        <taxon>Platyhelminthes</taxon>
        <taxon>Cestoda</taxon>
        <taxon>Eucestoda</taxon>
        <taxon>Cyclophyllidea</taxon>
        <taxon>Hymenolepididae</taxon>
        <taxon>Hymenolepis</taxon>
    </lineage>
</organism>
<dbReference type="EMBL" id="UYSG01001737">
    <property type="protein sequence ID" value="VDL49873.1"/>
    <property type="molecule type" value="Genomic_DNA"/>
</dbReference>
<reference evidence="4" key="1">
    <citation type="submission" date="2017-02" db="UniProtKB">
        <authorList>
            <consortium name="WormBaseParasite"/>
        </authorList>
    </citation>
    <scope>IDENTIFICATION</scope>
</reference>
<gene>
    <name evidence="2" type="ORF">HDID_LOCUS4473</name>
</gene>
<protein>
    <submittedName>
        <fullName evidence="4">DUF2052 domain-containing protein</fullName>
    </submittedName>
</protein>
<dbReference type="Proteomes" id="UP000274504">
    <property type="component" value="Unassembled WGS sequence"/>
</dbReference>
<feature type="coiled-coil region" evidence="1">
    <location>
        <begin position="80"/>
        <end position="107"/>
    </location>
</feature>